<dbReference type="Gene3D" id="3.40.630.30">
    <property type="match status" value="1"/>
</dbReference>
<dbReference type="PANTHER" id="PTHR43877:SF2">
    <property type="entry name" value="AMINOALKYLPHOSPHONATE N-ACETYLTRANSFERASE-RELATED"/>
    <property type="match status" value="1"/>
</dbReference>
<organism evidence="4 5">
    <name type="scientific">Stenotrophomonas capsici</name>
    <dbReference type="NCBI Taxonomy" id="3110230"/>
    <lineage>
        <taxon>Bacteria</taxon>
        <taxon>Pseudomonadati</taxon>
        <taxon>Pseudomonadota</taxon>
        <taxon>Gammaproteobacteria</taxon>
        <taxon>Lysobacterales</taxon>
        <taxon>Lysobacteraceae</taxon>
        <taxon>Stenotrophomonas</taxon>
    </lineage>
</organism>
<dbReference type="PROSITE" id="PS51186">
    <property type="entry name" value="GNAT"/>
    <property type="match status" value="1"/>
</dbReference>
<dbReference type="PANTHER" id="PTHR43877">
    <property type="entry name" value="AMINOALKYLPHOSPHONATE N-ACETYLTRANSFERASE-RELATED-RELATED"/>
    <property type="match status" value="1"/>
</dbReference>
<dbReference type="EC" id="2.3.1.-" evidence="4"/>
<dbReference type="EMBL" id="JAYFUH010000133">
    <property type="protein sequence ID" value="MEA5667881.1"/>
    <property type="molecule type" value="Genomic_DNA"/>
</dbReference>
<dbReference type="InterPro" id="IPR050832">
    <property type="entry name" value="Bact_Acetyltransf"/>
</dbReference>
<accession>A0ABU5V3G1</accession>
<feature type="domain" description="N-acetyltransferase" evidence="3">
    <location>
        <begin position="9"/>
        <end position="166"/>
    </location>
</feature>
<evidence type="ECO:0000256" key="2">
    <source>
        <dbReference type="ARBA" id="ARBA00023315"/>
    </source>
</evidence>
<keyword evidence="2 4" id="KW-0012">Acyltransferase</keyword>
<gene>
    <name evidence="4" type="ORF">VA603_10090</name>
</gene>
<dbReference type="InterPro" id="IPR016890">
    <property type="entry name" value="UCP028520"/>
</dbReference>
<dbReference type="RefSeq" id="WP_192286979.1">
    <property type="nucleotide sequence ID" value="NZ_JAYFUH010000133.1"/>
</dbReference>
<comment type="caution">
    <text evidence="4">The sequence shown here is derived from an EMBL/GenBank/DDBJ whole genome shotgun (WGS) entry which is preliminary data.</text>
</comment>
<keyword evidence="5" id="KW-1185">Reference proteome</keyword>
<evidence type="ECO:0000313" key="4">
    <source>
        <dbReference type="EMBL" id="MEA5667881.1"/>
    </source>
</evidence>
<dbReference type="Proteomes" id="UP001301653">
    <property type="component" value="Unassembled WGS sequence"/>
</dbReference>
<dbReference type="GO" id="GO:0016746">
    <property type="term" value="F:acyltransferase activity"/>
    <property type="evidence" value="ECO:0007669"/>
    <property type="project" value="UniProtKB-KW"/>
</dbReference>
<dbReference type="PIRSF" id="PIRSF028520">
    <property type="entry name" value="UCP028520"/>
    <property type="match status" value="1"/>
</dbReference>
<name>A0ABU5V3G1_9GAMM</name>
<dbReference type="InterPro" id="IPR000182">
    <property type="entry name" value="GNAT_dom"/>
</dbReference>
<evidence type="ECO:0000259" key="3">
    <source>
        <dbReference type="PROSITE" id="PS51186"/>
    </source>
</evidence>
<keyword evidence="1 4" id="KW-0808">Transferase</keyword>
<sequence>MNPAPAAGDAPRAITGDDLPALLALNNAHAQELSWQEPAAFARLLRQAFFARTCADAQALLIALDQDADYDNPNFAWLSARYRRFVYIDRVVVDARARGKGLARQLYAALAAHARLHGHDCLVCEINADPPNPASVAFHQQLGFRPVGEARLDNGKTVTYFACPLAP</sequence>
<dbReference type="SUPFAM" id="SSF55729">
    <property type="entry name" value="Acyl-CoA N-acyltransferases (Nat)"/>
    <property type="match status" value="1"/>
</dbReference>
<dbReference type="CDD" id="cd04301">
    <property type="entry name" value="NAT_SF"/>
    <property type="match status" value="1"/>
</dbReference>
<dbReference type="InterPro" id="IPR016181">
    <property type="entry name" value="Acyl_CoA_acyltransferase"/>
</dbReference>
<evidence type="ECO:0000256" key="1">
    <source>
        <dbReference type="ARBA" id="ARBA00022679"/>
    </source>
</evidence>
<proteinExistence type="predicted"/>
<protein>
    <submittedName>
        <fullName evidence="4">GNAT family N-acetyltransferase</fullName>
        <ecNumber evidence="4">2.3.1.-</ecNumber>
    </submittedName>
</protein>
<dbReference type="Pfam" id="PF00583">
    <property type="entry name" value="Acetyltransf_1"/>
    <property type="match status" value="1"/>
</dbReference>
<reference evidence="4 5" key="1">
    <citation type="submission" date="2023-12" db="EMBL/GenBank/DDBJ databases">
        <title>Stenotrophomonas guangdongensis sp. nov., isolated from wilted pepper plants (Capsicum annuum).</title>
        <authorList>
            <person name="Qiu M."/>
            <person name="Li Y."/>
            <person name="Liu Q."/>
            <person name="Zhang X."/>
            <person name="Huang Y."/>
            <person name="Guo R."/>
            <person name="Hu M."/>
            <person name="Zhou J."/>
            <person name="Zhou X."/>
        </authorList>
    </citation>
    <scope>NUCLEOTIDE SEQUENCE [LARGE SCALE GENOMIC DNA]</scope>
    <source>
        <strain evidence="4 5">MH1</strain>
    </source>
</reference>
<evidence type="ECO:0000313" key="5">
    <source>
        <dbReference type="Proteomes" id="UP001301653"/>
    </source>
</evidence>